<gene>
    <name evidence="2" type="ORF">SAMN02746098_02363</name>
</gene>
<evidence type="ECO:0000313" key="2">
    <source>
        <dbReference type="EMBL" id="SHI08620.1"/>
    </source>
</evidence>
<proteinExistence type="predicted"/>
<dbReference type="InterPro" id="IPR038071">
    <property type="entry name" value="UROD/MetE-like_sf"/>
</dbReference>
<feature type="domain" description="Uroporphyrinogen decarboxylase (URO-D)" evidence="1">
    <location>
        <begin position="70"/>
        <end position="280"/>
    </location>
</feature>
<keyword evidence="3" id="KW-1185">Reference proteome</keyword>
<name>A0A1M5Y968_9FIRM</name>
<dbReference type="Gene3D" id="3.20.20.210">
    <property type="match status" value="1"/>
</dbReference>
<dbReference type="InterPro" id="IPR000257">
    <property type="entry name" value="Uroporphyrinogen_deCOase"/>
</dbReference>
<dbReference type="STRING" id="1121420.SAMN02746098_02363"/>
<dbReference type="Proteomes" id="UP000183954">
    <property type="component" value="Unassembled WGS sequence"/>
</dbReference>
<organism evidence="2 3">
    <name type="scientific">Desulfosporosinus lacus DSM 15449</name>
    <dbReference type="NCBI Taxonomy" id="1121420"/>
    <lineage>
        <taxon>Bacteria</taxon>
        <taxon>Bacillati</taxon>
        <taxon>Bacillota</taxon>
        <taxon>Clostridia</taxon>
        <taxon>Eubacteriales</taxon>
        <taxon>Desulfitobacteriaceae</taxon>
        <taxon>Desulfosporosinus</taxon>
    </lineage>
</organism>
<dbReference type="SUPFAM" id="SSF51726">
    <property type="entry name" value="UROD/MetE-like"/>
    <property type="match status" value="1"/>
</dbReference>
<protein>
    <submittedName>
        <fullName evidence="2">Uroporphyrinogen decarboxylase</fullName>
    </submittedName>
</protein>
<dbReference type="Pfam" id="PF01208">
    <property type="entry name" value="URO-D"/>
    <property type="match status" value="1"/>
</dbReference>
<evidence type="ECO:0000259" key="1">
    <source>
        <dbReference type="Pfam" id="PF01208"/>
    </source>
</evidence>
<dbReference type="GO" id="GO:0006779">
    <property type="term" value="P:porphyrin-containing compound biosynthetic process"/>
    <property type="evidence" value="ECO:0007669"/>
    <property type="project" value="InterPro"/>
</dbReference>
<reference evidence="3" key="1">
    <citation type="submission" date="2016-11" db="EMBL/GenBank/DDBJ databases">
        <authorList>
            <person name="Varghese N."/>
            <person name="Submissions S."/>
        </authorList>
    </citation>
    <scope>NUCLEOTIDE SEQUENCE [LARGE SCALE GENOMIC DNA]</scope>
    <source>
        <strain evidence="3">DSM 15449</strain>
    </source>
</reference>
<dbReference type="AlphaFoldDB" id="A0A1M5Y968"/>
<evidence type="ECO:0000313" key="3">
    <source>
        <dbReference type="Proteomes" id="UP000183954"/>
    </source>
</evidence>
<dbReference type="EMBL" id="FQXJ01000007">
    <property type="protein sequence ID" value="SHI08620.1"/>
    <property type="molecule type" value="Genomic_DNA"/>
</dbReference>
<accession>A0A1M5Y968</accession>
<sequence length="300" mass="32894">MMTKIERIMAAVRFEKVDRLPKGEFHLEDGFIAELLSLKESVTFKDKVEACELCGLDALAFSPALSQQDNGQVWEELKLWRKETDFFVFAIIDGPFQGTAKLFTSFTDYLLAIAKCDPVIPKLVAKSVAANIELGLNAMASGANGIIVADDIAYQSGTFISPVALRKDFFPGLAEQTEFFRGQKAPVFFHADGDLLRVLDDIINLGFNGLHSLDFSSLADIAKVRMATENRLCLMGGYDLGWFAEENRTEKVLELLTATSIEGMESGYIFGSSAGILGSTLSAKQVLDVYKYASNLPVGI</sequence>
<dbReference type="GO" id="GO:0004853">
    <property type="term" value="F:uroporphyrinogen decarboxylase activity"/>
    <property type="evidence" value="ECO:0007669"/>
    <property type="project" value="InterPro"/>
</dbReference>